<dbReference type="Proteomes" id="UP001595766">
    <property type="component" value="Unassembled WGS sequence"/>
</dbReference>
<evidence type="ECO:0000256" key="4">
    <source>
        <dbReference type="ARBA" id="ARBA00023136"/>
    </source>
</evidence>
<reference evidence="8" key="1">
    <citation type="journal article" date="2019" name="Int. J. Syst. Evol. Microbiol.">
        <title>The Global Catalogue of Microorganisms (GCM) 10K type strain sequencing project: providing services to taxonomists for standard genome sequencing and annotation.</title>
        <authorList>
            <consortium name="The Broad Institute Genomics Platform"/>
            <consortium name="The Broad Institute Genome Sequencing Center for Infectious Disease"/>
            <person name="Wu L."/>
            <person name="Ma J."/>
        </authorList>
    </citation>
    <scope>NUCLEOTIDE SEQUENCE [LARGE SCALE GENOMIC DNA]</scope>
    <source>
        <strain evidence="8">CECT 8551</strain>
    </source>
</reference>
<comment type="subcellular location">
    <subcellularLocation>
        <location evidence="1">Membrane</location>
        <topology evidence="1">Multi-pass membrane protein</topology>
    </subcellularLocation>
</comment>
<feature type="transmembrane region" description="Helical" evidence="5">
    <location>
        <begin position="80"/>
        <end position="102"/>
    </location>
</feature>
<organism evidence="7 8">
    <name type="scientific">Belliella kenyensis</name>
    <dbReference type="NCBI Taxonomy" id="1472724"/>
    <lineage>
        <taxon>Bacteria</taxon>
        <taxon>Pseudomonadati</taxon>
        <taxon>Bacteroidota</taxon>
        <taxon>Cytophagia</taxon>
        <taxon>Cytophagales</taxon>
        <taxon>Cyclobacteriaceae</taxon>
        <taxon>Belliella</taxon>
    </lineage>
</organism>
<feature type="transmembrane region" description="Helical" evidence="5">
    <location>
        <begin position="122"/>
        <end position="141"/>
    </location>
</feature>
<evidence type="ECO:0000256" key="1">
    <source>
        <dbReference type="ARBA" id="ARBA00004141"/>
    </source>
</evidence>
<dbReference type="EMBL" id="JBHSAV010000053">
    <property type="protein sequence ID" value="MFC3977278.1"/>
    <property type="molecule type" value="Genomic_DNA"/>
</dbReference>
<dbReference type="Pfam" id="PF07291">
    <property type="entry name" value="MauE"/>
    <property type="match status" value="1"/>
</dbReference>
<dbReference type="InterPro" id="IPR009908">
    <property type="entry name" value="Methylamine_util_MauE"/>
</dbReference>
<evidence type="ECO:0000313" key="7">
    <source>
        <dbReference type="EMBL" id="MFC3977278.1"/>
    </source>
</evidence>
<keyword evidence="2 5" id="KW-0812">Transmembrane</keyword>
<dbReference type="RefSeq" id="WP_241291969.1">
    <property type="nucleotide sequence ID" value="NZ_JAKZGR010000002.1"/>
</dbReference>
<keyword evidence="4 5" id="KW-0472">Membrane</keyword>
<name>A0ABV8ELR8_9BACT</name>
<sequence>MFRYGYYMVLRKWIAHIILWTLIVMWTYTGVGKLVAYQNFRGAILNQPFPNAIGAYVSIIVPLLEVLLAILLINLKTRVLGFMGSIAMMSAFTTYVGLVWVEAFERVPCGCAGILESVGWEVHFYINLSLLLLAMIGLLIANEK</sequence>
<evidence type="ECO:0000313" key="8">
    <source>
        <dbReference type="Proteomes" id="UP001595766"/>
    </source>
</evidence>
<gene>
    <name evidence="7" type="ORF">ACFOUP_12905</name>
</gene>
<protein>
    <submittedName>
        <fullName evidence="7">MauE/DoxX family redox-associated membrane protein</fullName>
    </submittedName>
</protein>
<feature type="transmembrane region" description="Helical" evidence="5">
    <location>
        <begin position="51"/>
        <end position="73"/>
    </location>
</feature>
<evidence type="ECO:0000259" key="6">
    <source>
        <dbReference type="Pfam" id="PF07291"/>
    </source>
</evidence>
<comment type="caution">
    <text evidence="7">The sequence shown here is derived from an EMBL/GenBank/DDBJ whole genome shotgun (WGS) entry which is preliminary data.</text>
</comment>
<keyword evidence="3 5" id="KW-1133">Transmembrane helix</keyword>
<evidence type="ECO:0000256" key="2">
    <source>
        <dbReference type="ARBA" id="ARBA00022692"/>
    </source>
</evidence>
<feature type="transmembrane region" description="Helical" evidence="5">
    <location>
        <begin position="12"/>
        <end position="31"/>
    </location>
</feature>
<accession>A0ABV8ELR8</accession>
<feature type="domain" description="Methylamine utilisation protein MauE" evidence="6">
    <location>
        <begin position="12"/>
        <end position="139"/>
    </location>
</feature>
<proteinExistence type="predicted"/>
<evidence type="ECO:0000256" key="3">
    <source>
        <dbReference type="ARBA" id="ARBA00022989"/>
    </source>
</evidence>
<evidence type="ECO:0000256" key="5">
    <source>
        <dbReference type="SAM" id="Phobius"/>
    </source>
</evidence>
<keyword evidence="8" id="KW-1185">Reference proteome</keyword>